<evidence type="ECO:0000256" key="2">
    <source>
        <dbReference type="ARBA" id="ARBA00006840"/>
    </source>
</evidence>
<dbReference type="SUPFAM" id="SSF48652">
    <property type="entry name" value="Tetraspanin"/>
    <property type="match status" value="1"/>
</dbReference>
<keyword evidence="5 6" id="KW-0472">Membrane</keyword>
<dbReference type="Proteomes" id="UP000008854">
    <property type="component" value="Unassembled WGS sequence"/>
</dbReference>
<dbReference type="InterPro" id="IPR008952">
    <property type="entry name" value="Tetraspanin_EC2_sf"/>
</dbReference>
<feature type="transmembrane region" description="Helical" evidence="6">
    <location>
        <begin position="108"/>
        <end position="128"/>
    </location>
</feature>
<evidence type="ECO:0000256" key="4">
    <source>
        <dbReference type="ARBA" id="ARBA00022989"/>
    </source>
</evidence>
<dbReference type="CTD" id="8348223"/>
<dbReference type="CDD" id="cd03156">
    <property type="entry name" value="uroplakin_I_like_LEL"/>
    <property type="match status" value="1"/>
</dbReference>
<accession>G4LUN6</accession>
<evidence type="ECO:0000256" key="5">
    <source>
        <dbReference type="ARBA" id="ARBA00023136"/>
    </source>
</evidence>
<dbReference type="OMA" id="GCCRISA"/>
<dbReference type="AlphaFoldDB" id="G4LUN6"/>
<dbReference type="Pfam" id="PF00335">
    <property type="entry name" value="Tetraspanin"/>
    <property type="match status" value="1"/>
</dbReference>
<dbReference type="InterPro" id="IPR000301">
    <property type="entry name" value="Tetraspanin_animals"/>
</dbReference>
<dbReference type="OrthoDB" id="6279736at2759"/>
<evidence type="ECO:0000313" key="8">
    <source>
        <dbReference type="WBParaSite" id="Smp_155310.1"/>
    </source>
</evidence>
<keyword evidence="4 6" id="KW-1133">Transmembrane helix</keyword>
<dbReference type="GeneID" id="8348223"/>
<evidence type="ECO:0000313" key="7">
    <source>
        <dbReference type="Proteomes" id="UP000008854"/>
    </source>
</evidence>
<dbReference type="GO" id="GO:0016020">
    <property type="term" value="C:membrane"/>
    <property type="evidence" value="ECO:0007669"/>
    <property type="project" value="UniProtKB-SubCell"/>
</dbReference>
<evidence type="ECO:0000256" key="6">
    <source>
        <dbReference type="RuleBase" id="RU361218"/>
    </source>
</evidence>
<dbReference type="RefSeq" id="XP_018644988.1">
    <property type="nucleotide sequence ID" value="XM_018791882.1"/>
</dbReference>
<sequence>MCTVVLRLTLLLINALVGLSALIVSSFGAILTWGKETITRELDDVISPMIKKMYDEEVAQDFTDVASAILQLTSPFGLILFILGLVALAICLFGFCGASCKSILCLRVYIGLLLVLIVIEITAMSFYYTNRETVFKLARNITYKSLQNYRSIGSNNTDSILYSVIMPTLNCCGLLNGSDFDNSPNFQRQVLFNQQNFDLKYPIPCCKMDAKFVVLDPTCPGEFNSKNSNIHEGCWTKLRKIISFYGGLIVICGLIVILFQLLLVIGTTVILTTGYP</sequence>
<name>G4LUN6_SCHMA</name>
<proteinExistence type="inferred from homology"/>
<evidence type="ECO:0000256" key="1">
    <source>
        <dbReference type="ARBA" id="ARBA00004141"/>
    </source>
</evidence>
<evidence type="ECO:0000256" key="3">
    <source>
        <dbReference type="ARBA" id="ARBA00022692"/>
    </source>
</evidence>
<dbReference type="WBParaSite" id="Smp_155310.1">
    <property type="protein sequence ID" value="Smp_155310.1"/>
    <property type="gene ID" value="Smp_155310"/>
</dbReference>
<feature type="transmembrane region" description="Helical" evidence="6">
    <location>
        <begin position="76"/>
        <end position="96"/>
    </location>
</feature>
<keyword evidence="3 6" id="KW-0812">Transmembrane</keyword>
<dbReference type="PANTHER" id="PTHR19282">
    <property type="entry name" value="TETRASPANIN"/>
    <property type="match status" value="1"/>
</dbReference>
<dbReference type="InParanoid" id="G4LUN6"/>
<reference evidence="7" key="1">
    <citation type="journal article" date="2012" name="PLoS Negl. Trop. Dis.">
        <title>A systematically improved high quality genome and transcriptome of the human blood fluke Schistosoma mansoni.</title>
        <authorList>
            <person name="Protasio A.V."/>
            <person name="Tsai I.J."/>
            <person name="Babbage A."/>
            <person name="Nichol S."/>
            <person name="Hunt M."/>
            <person name="Aslett M.A."/>
            <person name="De Silva N."/>
            <person name="Velarde G.S."/>
            <person name="Anderson T.J."/>
            <person name="Clark R.C."/>
            <person name="Davidson C."/>
            <person name="Dillon G.P."/>
            <person name="Holroyd N.E."/>
            <person name="LoVerde P.T."/>
            <person name="Lloyd C."/>
            <person name="McQuillan J."/>
            <person name="Oliveira G."/>
            <person name="Otto T.D."/>
            <person name="Parker-Manuel S.J."/>
            <person name="Quail M.A."/>
            <person name="Wilson R.A."/>
            <person name="Zerlotini A."/>
            <person name="Dunne D.W."/>
            <person name="Berriman M."/>
        </authorList>
    </citation>
    <scope>NUCLEOTIDE SEQUENCE [LARGE SCALE GENOMIC DNA]</scope>
    <source>
        <strain evidence="7">Puerto Rican</strain>
    </source>
</reference>
<reference evidence="8" key="2">
    <citation type="submission" date="2018-12" db="UniProtKB">
        <authorList>
            <consortium name="WormBaseParasite"/>
        </authorList>
    </citation>
    <scope>IDENTIFICATION</scope>
    <source>
        <strain evidence="8">Puerto Rican</strain>
    </source>
</reference>
<comment type="subcellular location">
    <subcellularLocation>
        <location evidence="1 6">Membrane</location>
        <topology evidence="1 6">Multi-pass membrane protein</topology>
    </subcellularLocation>
</comment>
<dbReference type="eggNOG" id="KOG3882">
    <property type="taxonomic scope" value="Eukaryota"/>
</dbReference>
<feature type="transmembrane region" description="Helical" evidence="6">
    <location>
        <begin position="244"/>
        <end position="271"/>
    </location>
</feature>
<keyword evidence="7" id="KW-1185">Reference proteome</keyword>
<dbReference type="PhylomeDB" id="G4LUN6"/>
<dbReference type="PIRSF" id="PIRSF002419">
    <property type="entry name" value="Tetraspanin"/>
    <property type="match status" value="1"/>
</dbReference>
<organism evidence="7 8">
    <name type="scientific">Schistosoma mansoni</name>
    <name type="common">Blood fluke</name>
    <dbReference type="NCBI Taxonomy" id="6183"/>
    <lineage>
        <taxon>Eukaryota</taxon>
        <taxon>Metazoa</taxon>
        <taxon>Spiralia</taxon>
        <taxon>Lophotrochozoa</taxon>
        <taxon>Platyhelminthes</taxon>
        <taxon>Trematoda</taxon>
        <taxon>Digenea</taxon>
        <taxon>Strigeidida</taxon>
        <taxon>Schistosomatoidea</taxon>
        <taxon>Schistosomatidae</taxon>
        <taxon>Schistosoma</taxon>
    </lineage>
</organism>
<feature type="transmembrane region" description="Helical" evidence="6">
    <location>
        <begin position="12"/>
        <end position="33"/>
    </location>
</feature>
<comment type="similarity">
    <text evidence="2 6">Belongs to the tetraspanin (TM4SF) family.</text>
</comment>
<protein>
    <recommendedName>
        <fullName evidence="6">Tetraspanin</fullName>
    </recommendedName>
</protein>
<dbReference type="InterPro" id="IPR018499">
    <property type="entry name" value="Tetraspanin/Peripherin"/>
</dbReference>